<dbReference type="SUPFAM" id="SSF56672">
    <property type="entry name" value="DNA/RNA polymerases"/>
    <property type="match status" value="1"/>
</dbReference>
<dbReference type="GO" id="GO:0003964">
    <property type="term" value="F:RNA-directed DNA polymerase activity"/>
    <property type="evidence" value="ECO:0007669"/>
    <property type="project" value="UniProtKB-KW"/>
</dbReference>
<feature type="domain" description="Integrase zinc-binding" evidence="1">
    <location>
        <begin position="155"/>
        <end position="209"/>
    </location>
</feature>
<dbReference type="PANTHER" id="PTHR37984:SF5">
    <property type="entry name" value="PROTEIN NYNRIN-LIKE"/>
    <property type="match status" value="1"/>
</dbReference>
<keyword evidence="2" id="KW-0695">RNA-directed DNA polymerase</keyword>
<name>A0A699KLU7_TANCI</name>
<evidence type="ECO:0000313" key="2">
    <source>
        <dbReference type="EMBL" id="GFB01278.1"/>
    </source>
</evidence>
<evidence type="ECO:0000259" key="1">
    <source>
        <dbReference type="Pfam" id="PF17921"/>
    </source>
</evidence>
<reference evidence="2" key="1">
    <citation type="journal article" date="2019" name="Sci. Rep.">
        <title>Draft genome of Tanacetum cinerariifolium, the natural source of mosquito coil.</title>
        <authorList>
            <person name="Yamashiro T."/>
            <person name="Shiraishi A."/>
            <person name="Satake H."/>
            <person name="Nakayama K."/>
        </authorList>
    </citation>
    <scope>NUCLEOTIDE SEQUENCE</scope>
</reference>
<accession>A0A699KLU7</accession>
<gene>
    <name evidence="2" type="ORF">Tci_673249</name>
</gene>
<dbReference type="InterPro" id="IPR050951">
    <property type="entry name" value="Retrovirus_Pol_polyprotein"/>
</dbReference>
<dbReference type="InterPro" id="IPR041588">
    <property type="entry name" value="Integrase_H2C2"/>
</dbReference>
<dbReference type="AlphaFoldDB" id="A0A699KLU7"/>
<organism evidence="2">
    <name type="scientific">Tanacetum cinerariifolium</name>
    <name type="common">Dalmatian daisy</name>
    <name type="synonym">Chrysanthemum cinerariifolium</name>
    <dbReference type="NCBI Taxonomy" id="118510"/>
    <lineage>
        <taxon>Eukaryota</taxon>
        <taxon>Viridiplantae</taxon>
        <taxon>Streptophyta</taxon>
        <taxon>Embryophyta</taxon>
        <taxon>Tracheophyta</taxon>
        <taxon>Spermatophyta</taxon>
        <taxon>Magnoliopsida</taxon>
        <taxon>eudicotyledons</taxon>
        <taxon>Gunneridae</taxon>
        <taxon>Pentapetalae</taxon>
        <taxon>asterids</taxon>
        <taxon>campanulids</taxon>
        <taxon>Asterales</taxon>
        <taxon>Asteraceae</taxon>
        <taxon>Asteroideae</taxon>
        <taxon>Anthemideae</taxon>
        <taxon>Anthemidinae</taxon>
        <taxon>Tanacetum</taxon>
    </lineage>
</organism>
<comment type="caution">
    <text evidence="2">The sequence shown here is derived from an EMBL/GenBank/DDBJ whole genome shotgun (WGS) entry which is preliminary data.</text>
</comment>
<dbReference type="InterPro" id="IPR043502">
    <property type="entry name" value="DNA/RNA_pol_sf"/>
</dbReference>
<proteinExistence type="predicted"/>
<feature type="non-terminal residue" evidence="2">
    <location>
        <position position="1"/>
    </location>
</feature>
<dbReference type="EMBL" id="BKCJ010533425">
    <property type="protein sequence ID" value="GFB01278.1"/>
    <property type="molecule type" value="Genomic_DNA"/>
</dbReference>
<dbReference type="PANTHER" id="PTHR37984">
    <property type="entry name" value="PROTEIN CBG26694"/>
    <property type="match status" value="1"/>
</dbReference>
<protein>
    <submittedName>
        <fullName evidence="2">Reverse transcriptase domain-containing protein</fullName>
    </submittedName>
</protein>
<dbReference type="Pfam" id="PF17921">
    <property type="entry name" value="Integrase_H2C2"/>
    <property type="match status" value="1"/>
</dbReference>
<keyword evidence="2" id="KW-0548">Nucleotidyltransferase</keyword>
<dbReference type="Gene3D" id="3.30.70.270">
    <property type="match status" value="1"/>
</dbReference>
<sequence>EDILKTAFRISYGHYEFQVIPFRQTNAPESEEEHAEHLKLILELLKNEELYAKFLKCEFWLSKVKFLGHVIDSKGIHVDPAKIESIKDWASPKTPIEIRQFLDLPKRILNAQAEARKEEDYGTEDLYGMIKNLEPRTDRTLCLRNRSWLPCFGDLRTFIMHDSHKPKYSIHPGSDKMYQDSNKLYWWPNTKAEIATYVSKCLTCAKVKAECKKLSGLLVQPVIPVWK</sequence>
<keyword evidence="2" id="KW-0808">Transferase</keyword>
<dbReference type="InterPro" id="IPR043128">
    <property type="entry name" value="Rev_trsase/Diguanyl_cyclase"/>
</dbReference>
<dbReference type="Gene3D" id="1.10.340.70">
    <property type="match status" value="1"/>
</dbReference>